<keyword evidence="2" id="KW-0805">Transcription regulation</keyword>
<dbReference type="eggNOG" id="ENOG502SD7F">
    <property type="taxonomic scope" value="Eukaryota"/>
</dbReference>
<dbReference type="STRING" id="1182541.W9XJZ8"/>
<feature type="compositionally biased region" description="Low complexity" evidence="6">
    <location>
        <begin position="112"/>
        <end position="133"/>
    </location>
</feature>
<evidence type="ECO:0000256" key="2">
    <source>
        <dbReference type="ARBA" id="ARBA00023015"/>
    </source>
</evidence>
<dbReference type="EMBL" id="AMWN01000008">
    <property type="protein sequence ID" value="EXJ80523.1"/>
    <property type="molecule type" value="Genomic_DNA"/>
</dbReference>
<keyword evidence="5" id="KW-0539">Nucleus</keyword>
<dbReference type="InterPro" id="IPR036864">
    <property type="entry name" value="Zn2-C6_fun-type_DNA-bd_sf"/>
</dbReference>
<dbReference type="CDD" id="cd00067">
    <property type="entry name" value="GAL4"/>
    <property type="match status" value="1"/>
</dbReference>
<dbReference type="InterPro" id="IPR051089">
    <property type="entry name" value="prtT"/>
</dbReference>
<dbReference type="Gene3D" id="4.10.240.10">
    <property type="entry name" value="Zn(2)-C6 fungal-type DNA-binding domain"/>
    <property type="match status" value="1"/>
</dbReference>
<proteinExistence type="predicted"/>
<keyword evidence="3" id="KW-0238">DNA-binding</keyword>
<dbReference type="GO" id="GO:0008270">
    <property type="term" value="F:zinc ion binding"/>
    <property type="evidence" value="ECO:0007669"/>
    <property type="project" value="InterPro"/>
</dbReference>
<dbReference type="RefSeq" id="XP_007727717.1">
    <property type="nucleotide sequence ID" value="XM_007729527.1"/>
</dbReference>
<dbReference type="AlphaFoldDB" id="W9XJZ8"/>
<evidence type="ECO:0000256" key="1">
    <source>
        <dbReference type="ARBA" id="ARBA00004123"/>
    </source>
</evidence>
<evidence type="ECO:0000259" key="7">
    <source>
        <dbReference type="PROSITE" id="PS00463"/>
    </source>
</evidence>
<dbReference type="OrthoDB" id="10021397at2759"/>
<evidence type="ECO:0000256" key="6">
    <source>
        <dbReference type="SAM" id="MobiDB-lite"/>
    </source>
</evidence>
<dbReference type="GO" id="GO:0000976">
    <property type="term" value="F:transcription cis-regulatory region binding"/>
    <property type="evidence" value="ECO:0007669"/>
    <property type="project" value="TreeGrafter"/>
</dbReference>
<dbReference type="GO" id="GO:0000981">
    <property type="term" value="F:DNA-binding transcription factor activity, RNA polymerase II-specific"/>
    <property type="evidence" value="ECO:0007669"/>
    <property type="project" value="InterPro"/>
</dbReference>
<dbReference type="PROSITE" id="PS00463">
    <property type="entry name" value="ZN2_CY6_FUNGAL_1"/>
    <property type="match status" value="1"/>
</dbReference>
<evidence type="ECO:0000256" key="4">
    <source>
        <dbReference type="ARBA" id="ARBA00023163"/>
    </source>
</evidence>
<dbReference type="PANTHER" id="PTHR31845">
    <property type="entry name" value="FINGER DOMAIN PROTEIN, PUTATIVE-RELATED"/>
    <property type="match status" value="1"/>
</dbReference>
<evidence type="ECO:0000256" key="5">
    <source>
        <dbReference type="ARBA" id="ARBA00023242"/>
    </source>
</evidence>
<evidence type="ECO:0000313" key="9">
    <source>
        <dbReference type="Proteomes" id="UP000019484"/>
    </source>
</evidence>
<dbReference type="GeneID" id="19163516"/>
<comment type="caution">
    <text evidence="8">The sequence shown here is derived from an EMBL/GenBank/DDBJ whole genome shotgun (WGS) entry which is preliminary data.</text>
</comment>
<keyword evidence="9" id="KW-1185">Reference proteome</keyword>
<feature type="region of interest" description="Disordered" evidence="6">
    <location>
        <begin position="100"/>
        <end position="147"/>
    </location>
</feature>
<dbReference type="Proteomes" id="UP000019484">
    <property type="component" value="Unassembled WGS sequence"/>
</dbReference>
<dbReference type="InterPro" id="IPR001138">
    <property type="entry name" value="Zn2Cys6_DnaBD"/>
</dbReference>
<evidence type="ECO:0000313" key="8">
    <source>
        <dbReference type="EMBL" id="EXJ80523.1"/>
    </source>
</evidence>
<keyword evidence="4" id="KW-0804">Transcription</keyword>
<gene>
    <name evidence="8" type="ORF">A1O1_08669</name>
</gene>
<name>W9XJZ8_9EURO</name>
<dbReference type="PANTHER" id="PTHR31845:SF32">
    <property type="entry name" value="MISCELLANEOUS ZN(II)2CYS6 TRANSCRIPTION FACTOR (EUROFUNG)-RELATED"/>
    <property type="match status" value="1"/>
</dbReference>
<feature type="domain" description="Zn(2)-C6 fungal-type" evidence="7">
    <location>
        <begin position="8"/>
        <end position="38"/>
    </location>
</feature>
<dbReference type="HOGENOM" id="CLU_006524_7_0_1"/>
<sequence length="592" mass="65775">MSGPYGRACMNCSRSKCKCVWRLSNNTCERCQRLNKPCHPADSMRQRNTESRAESRIAHLEGKVDGLVSLLQSVSQSSTSRESVASALLDLGHHARDISVDRVQGTTSQARSAGTVSMSASSSAVSTTASSSTPNTGTDREPSPEEAEECLAIFRSQMLKYFAFLHLPPGMSAQQLHEQRPFLFLCVMTVSTKSTEKRMALGEEVRQTVARRMLIDNGQNVDIDLLLGLLAFLAWGHDQLNNKHRKILFRFTHFAMVLVFELRLNRPWPKDSNMLPTVGTIGTICSGPPAPATHTMEERRAVLACFLLSSTVSIFFAQTDAMRWTPYLDECLDVLSRSQEAPCDEMFAHQVRLQLFSQRARHAMWSAGDLELADAATMPPRLYLQALQWKLGELKSAFSPQLQHNEILLSSVYYTELSIHEVALHKTPTGVDGPGFQRLEGLYTCLSIVKSAVDNFFTLPVSEYPYLSFPYFAQLCRSIVILFKLATLDDPLWDTGFVRSTIDLGLVLDQLIHNLGQLSAAGGDCVNGIFAKTANIFMSVKSWYNAKRGADAVQSHDSALPMVDENSVLHEPTILQDLDDAWLREALGSWTG</sequence>
<organism evidence="8 9">
    <name type="scientific">Capronia coronata CBS 617.96</name>
    <dbReference type="NCBI Taxonomy" id="1182541"/>
    <lineage>
        <taxon>Eukaryota</taxon>
        <taxon>Fungi</taxon>
        <taxon>Dikarya</taxon>
        <taxon>Ascomycota</taxon>
        <taxon>Pezizomycotina</taxon>
        <taxon>Eurotiomycetes</taxon>
        <taxon>Chaetothyriomycetidae</taxon>
        <taxon>Chaetothyriales</taxon>
        <taxon>Herpotrichiellaceae</taxon>
        <taxon>Capronia</taxon>
    </lineage>
</organism>
<dbReference type="GO" id="GO:0005634">
    <property type="term" value="C:nucleus"/>
    <property type="evidence" value="ECO:0007669"/>
    <property type="project" value="UniProtKB-SubCell"/>
</dbReference>
<dbReference type="SUPFAM" id="SSF57701">
    <property type="entry name" value="Zn2/Cys6 DNA-binding domain"/>
    <property type="match status" value="1"/>
</dbReference>
<protein>
    <recommendedName>
        <fullName evidence="7">Zn(2)-C6 fungal-type domain-containing protein</fullName>
    </recommendedName>
</protein>
<reference evidence="8 9" key="1">
    <citation type="submission" date="2013-03" db="EMBL/GenBank/DDBJ databases">
        <title>The Genome Sequence of Capronia coronata CBS 617.96.</title>
        <authorList>
            <consortium name="The Broad Institute Genomics Platform"/>
            <person name="Cuomo C."/>
            <person name="de Hoog S."/>
            <person name="Gorbushina A."/>
            <person name="Walker B."/>
            <person name="Young S.K."/>
            <person name="Zeng Q."/>
            <person name="Gargeya S."/>
            <person name="Fitzgerald M."/>
            <person name="Haas B."/>
            <person name="Abouelleil A."/>
            <person name="Allen A.W."/>
            <person name="Alvarado L."/>
            <person name="Arachchi H.M."/>
            <person name="Berlin A.M."/>
            <person name="Chapman S.B."/>
            <person name="Gainer-Dewar J."/>
            <person name="Goldberg J."/>
            <person name="Griggs A."/>
            <person name="Gujja S."/>
            <person name="Hansen M."/>
            <person name="Howarth C."/>
            <person name="Imamovic A."/>
            <person name="Ireland A."/>
            <person name="Larimer J."/>
            <person name="McCowan C."/>
            <person name="Murphy C."/>
            <person name="Pearson M."/>
            <person name="Poon T.W."/>
            <person name="Priest M."/>
            <person name="Roberts A."/>
            <person name="Saif S."/>
            <person name="Shea T."/>
            <person name="Sisk P."/>
            <person name="Sykes S."/>
            <person name="Wortman J."/>
            <person name="Nusbaum C."/>
            <person name="Birren B."/>
        </authorList>
    </citation>
    <scope>NUCLEOTIDE SEQUENCE [LARGE SCALE GENOMIC DNA]</scope>
    <source>
        <strain evidence="8 9">CBS 617.96</strain>
    </source>
</reference>
<accession>W9XJZ8</accession>
<evidence type="ECO:0000256" key="3">
    <source>
        <dbReference type="ARBA" id="ARBA00023125"/>
    </source>
</evidence>
<comment type="subcellular location">
    <subcellularLocation>
        <location evidence="1">Nucleus</location>
    </subcellularLocation>
</comment>